<dbReference type="InterPro" id="IPR009030">
    <property type="entry name" value="Growth_fac_rcpt_cys_sf"/>
</dbReference>
<dbReference type="Pfam" id="PF07699">
    <property type="entry name" value="Ephrin_rec_like"/>
    <property type="match status" value="1"/>
</dbReference>
<evidence type="ECO:0000256" key="1">
    <source>
        <dbReference type="SAM" id="MobiDB-lite"/>
    </source>
</evidence>
<proteinExistence type="predicted"/>
<keyword evidence="2" id="KW-1133">Transmembrane helix</keyword>
<evidence type="ECO:0000256" key="2">
    <source>
        <dbReference type="SAM" id="Phobius"/>
    </source>
</evidence>
<dbReference type="Gene3D" id="2.10.50.10">
    <property type="entry name" value="Tumor Necrosis Factor Receptor, subunit A, domain 2"/>
    <property type="match status" value="1"/>
</dbReference>
<evidence type="ECO:0000259" key="3">
    <source>
        <dbReference type="Pfam" id="PF07699"/>
    </source>
</evidence>
<evidence type="ECO:0000313" key="4">
    <source>
        <dbReference type="EMBL" id="CAE0643437.1"/>
    </source>
</evidence>
<gene>
    <name evidence="4" type="ORF">HAKA00212_LOCUS22107</name>
</gene>
<feature type="transmembrane region" description="Helical" evidence="2">
    <location>
        <begin position="1106"/>
        <end position="1129"/>
    </location>
</feature>
<organism evidence="4">
    <name type="scientific">Heterosigma akashiwo</name>
    <name type="common">Chromophytic alga</name>
    <name type="synonym">Heterosigma carterae</name>
    <dbReference type="NCBI Taxonomy" id="2829"/>
    <lineage>
        <taxon>Eukaryota</taxon>
        <taxon>Sar</taxon>
        <taxon>Stramenopiles</taxon>
        <taxon>Ochrophyta</taxon>
        <taxon>Raphidophyceae</taxon>
        <taxon>Chattonellales</taxon>
        <taxon>Chattonellaceae</taxon>
        <taxon>Heterosigma</taxon>
    </lineage>
</organism>
<dbReference type="InterPro" id="IPR011641">
    <property type="entry name" value="Tyr-kin_ephrin_A/B_rcpt-like"/>
</dbReference>
<feature type="domain" description="Tyrosine-protein kinase ephrin type A/B receptor-like" evidence="3">
    <location>
        <begin position="910"/>
        <end position="944"/>
    </location>
</feature>
<feature type="transmembrane region" description="Helical" evidence="2">
    <location>
        <begin position="1035"/>
        <end position="1058"/>
    </location>
</feature>
<keyword evidence="2" id="KW-0472">Membrane</keyword>
<reference evidence="4" key="1">
    <citation type="submission" date="2021-01" db="EMBL/GenBank/DDBJ databases">
        <authorList>
            <person name="Corre E."/>
            <person name="Pelletier E."/>
            <person name="Niang G."/>
            <person name="Scheremetjew M."/>
            <person name="Finn R."/>
            <person name="Kale V."/>
            <person name="Holt S."/>
            <person name="Cochrane G."/>
            <person name="Meng A."/>
            <person name="Brown T."/>
            <person name="Cohen L."/>
        </authorList>
    </citation>
    <scope>NUCLEOTIDE SEQUENCE</scope>
    <source>
        <strain evidence="4">CCMP3107</strain>
    </source>
</reference>
<dbReference type="EMBL" id="HBIU01049790">
    <property type="protein sequence ID" value="CAE0643437.1"/>
    <property type="molecule type" value="Transcribed_RNA"/>
</dbReference>
<name>A0A7S4DDW6_HETAK</name>
<dbReference type="SMART" id="SM01411">
    <property type="entry name" value="Ephrin_rec_like"/>
    <property type="match status" value="2"/>
</dbReference>
<feature type="region of interest" description="Disordered" evidence="1">
    <location>
        <begin position="1435"/>
        <end position="1504"/>
    </location>
</feature>
<keyword evidence="2" id="KW-0812">Transmembrane</keyword>
<dbReference type="SUPFAM" id="SSF57184">
    <property type="entry name" value="Growth factor receptor domain"/>
    <property type="match status" value="1"/>
</dbReference>
<protein>
    <recommendedName>
        <fullName evidence="3">Tyrosine-protein kinase ephrin type A/B receptor-like domain-containing protein</fullName>
    </recommendedName>
</protein>
<feature type="compositionally biased region" description="Basic and acidic residues" evidence="1">
    <location>
        <begin position="1442"/>
        <end position="1455"/>
    </location>
</feature>
<accession>A0A7S4DDW6</accession>
<sequence>MDCTTSSKTNGSWNLDFHVFHADDPSYMRAYGLVNEVVGVESVGSGTSPVAFQVSDQCSGEASEDGGTCVIDVALCEYPLGTYCDSVDEAFLTENEVSSAVLVLKISSSDVALFSTGSSIITVELSSSLVSDSVTVVFQDNYDVDGNEDIQIESTYAVVYYDSGDSISLSSSNLDGLPATITKIDDDSAGLDLSTSKCSKPQTSEDGMSCEVQLRLSSKPESSVSVDVEVLDTLYAYYSENETVAFTTTTWNKYQTVTIIGKDCDTVKNDPVSSYGIMFVASSSDSSYDLTSTLNFTHGDNDYVAILDVTDLTGDYTDEFGLEQTFDLGLDFQPSADIYFPINSSDNSEGMVSVDGVYFICDTSNLTTLLNSQFIDICQDGEYLDCSGNCVTGTASSWTCTDVVTASGVSFVSWDTTVSVTVMSKDDADVDGTQYYTITIGPGKSTADAYSGITEYLTFTSYDNDNLISLHSTKCTLVEKSGECDVGARVRMQDPRIASALFYFKDEPALQVTPSSSYLTQTSDVNVTISAVNNFIDNGDQNIKLAVGLNVTFSSGSEPATVSLTQALNLSVSVLIIDDETAGLQIAQGGETWRQLKAIRDDSDESFDDYPILSSLRLPTNTTYESSKNETVEFKIRLTSIPTSPVYVKIFSEAINPNGGDIRFEGIPSLSSGGTNSYSYVSESIYINGDHVANIDTVQNFDGYAQLVYAEANYSDYQTIAVIGLDDAVDDYTVPYNITIQLTSTDSNYDGLALTLPLQNTDNEKASWVVYVEDGEDECSEPYYSKTGYINFYLTVEPKSTVLFYLSSSDTVEAGPDTTFVAIDKYTWDSVQTISISSNDDSIADGDIAFNISIAVVLTGDPDFGSNDVNQDGQKGLLSRVTETTFVSLDDPDDAYDNACQKGEYGMYPSCSSCPKGSYADEAGDKDSCRLCPPGTYGIVVGAQAMGISTDTDGSLLAPGCLPCADGEASAAWGATACAACADGEVCGPLAATAARGGVKHAENKVTHAWELLTTDDFIGRLDIAGKTYRVNIEYFQVICLAIMFTGFGLLGVVAYSLKHRIPASFKTKIKNQLKKLDKFATDHMAFGGGEDEEEQLPEGSVFGGFLTFSAILVAVLICGLYIYTYFYFNVDVFNSFVPSDQDFYGPIECGLTVKLQFHGYSGCVGDALQSGGSPVVEVSQINGETSYNCNQGSLEVNFNTSQPQTLTQGPSFMVELNPDCPSCVENTTTGVKSCEDCLVTSVSYIEWEISGLAIFEGDDNSVSGQTAPYKTDEVLRGSDSTSVEITLIPTYYKNDIDSIENTGYRVQFSDYDLGDSTSFLLNTTHASRDNETSLIDSEFVGEDVENKVEFKLQLPLFSLRLDIWVTNRVSWLDNYGIIGGLIALIFALALSVMHKFESLWYNPDHPSRKALRRAQTALGSAKFASFRFKASGNKRSSSTQLEKEWEESKNEGDRTNSANIDSFAPAAGVGLKDTHTAIPEPGGGNDIEEVGVTRPSAEAPNNVEADQTVLNDWLDDESDIESAVPTNQNSQHARHYLELSRQGSAELIKWLDQSQGKARGSSVEGNGI</sequence>